<dbReference type="PANTHER" id="PTHR30437:SF5">
    <property type="entry name" value="REGULATOR OF NUCLEOSIDE DIPHOSPHATE KINASE"/>
    <property type="match status" value="1"/>
</dbReference>
<organism evidence="4 5">
    <name type="scientific">Stenotrophomonas nitritireducens</name>
    <dbReference type="NCBI Taxonomy" id="83617"/>
    <lineage>
        <taxon>Bacteria</taxon>
        <taxon>Pseudomonadati</taxon>
        <taxon>Pseudomonadota</taxon>
        <taxon>Gammaproteobacteria</taxon>
        <taxon>Lysobacterales</taxon>
        <taxon>Lysobacteraceae</taxon>
        <taxon>Stenotrophomonas</taxon>
    </lineage>
</organism>
<dbReference type="Pfam" id="PF14760">
    <property type="entry name" value="Rnk_N"/>
    <property type="match status" value="1"/>
</dbReference>
<dbReference type="Pfam" id="PF01272">
    <property type="entry name" value="GreA_GreB"/>
    <property type="match status" value="1"/>
</dbReference>
<name>A0ABR5NFW2_9GAMM</name>
<dbReference type="InterPro" id="IPR036953">
    <property type="entry name" value="GreA/GreB_C_sf"/>
</dbReference>
<protein>
    <submittedName>
        <fullName evidence="4">Nucleoside diphosphate kinase regulator</fullName>
    </submittedName>
</protein>
<evidence type="ECO:0000256" key="1">
    <source>
        <dbReference type="SAM" id="MobiDB-lite"/>
    </source>
</evidence>
<dbReference type="InterPro" id="IPR023459">
    <property type="entry name" value="Tscrpt_elong_fac_GreA/B_fam"/>
</dbReference>
<dbReference type="GO" id="GO:0016301">
    <property type="term" value="F:kinase activity"/>
    <property type="evidence" value="ECO:0007669"/>
    <property type="project" value="UniProtKB-KW"/>
</dbReference>
<dbReference type="Gene3D" id="1.10.286.20">
    <property type="match status" value="1"/>
</dbReference>
<dbReference type="InterPro" id="IPR001437">
    <property type="entry name" value="Tscrpt_elong_fac_GreA/B_C"/>
</dbReference>
<dbReference type="NCBIfam" id="NF004396">
    <property type="entry name" value="PRK05753.1"/>
    <property type="match status" value="1"/>
</dbReference>
<evidence type="ECO:0000313" key="5">
    <source>
        <dbReference type="Proteomes" id="UP000050902"/>
    </source>
</evidence>
<dbReference type="Proteomes" id="UP000050902">
    <property type="component" value="Unassembled WGS sequence"/>
</dbReference>
<keyword evidence="4" id="KW-0808">Transferase</keyword>
<dbReference type="SUPFAM" id="SSF54534">
    <property type="entry name" value="FKBP-like"/>
    <property type="match status" value="1"/>
</dbReference>
<keyword evidence="5" id="KW-1185">Reference proteome</keyword>
<evidence type="ECO:0000259" key="3">
    <source>
        <dbReference type="Pfam" id="PF14760"/>
    </source>
</evidence>
<keyword evidence="4" id="KW-0418">Kinase</keyword>
<evidence type="ECO:0000259" key="2">
    <source>
        <dbReference type="Pfam" id="PF01272"/>
    </source>
</evidence>
<evidence type="ECO:0000313" key="4">
    <source>
        <dbReference type="EMBL" id="KRG54163.1"/>
    </source>
</evidence>
<feature type="domain" description="Regulator of nucleoside diphosphate kinase N-terminal" evidence="3">
    <location>
        <begin position="19"/>
        <end position="58"/>
    </location>
</feature>
<dbReference type="PANTHER" id="PTHR30437">
    <property type="entry name" value="TRANSCRIPTION ELONGATION FACTOR GREA"/>
    <property type="match status" value="1"/>
</dbReference>
<dbReference type="InterPro" id="IPR029462">
    <property type="entry name" value="Rnk_N"/>
</dbReference>
<proteinExistence type="predicted"/>
<feature type="region of interest" description="Disordered" evidence="1">
    <location>
        <begin position="1"/>
        <end position="20"/>
    </location>
</feature>
<gene>
    <name evidence="4" type="ORF">ABB22_16620</name>
</gene>
<comment type="caution">
    <text evidence="4">The sequence shown here is derived from an EMBL/GenBank/DDBJ whole genome shotgun (WGS) entry which is preliminary data.</text>
</comment>
<dbReference type="EMBL" id="LDJG01000034">
    <property type="protein sequence ID" value="KRG54163.1"/>
    <property type="molecule type" value="Genomic_DNA"/>
</dbReference>
<accession>A0ABR5NFW2</accession>
<dbReference type="Gene3D" id="3.10.50.30">
    <property type="entry name" value="Transcription elongation factor, GreA/GreB, C-terminal domain"/>
    <property type="match status" value="1"/>
</dbReference>
<reference evidence="4 5" key="1">
    <citation type="submission" date="2015-05" db="EMBL/GenBank/DDBJ databases">
        <title>Genome sequencing and analysis of members of genus Stenotrophomonas.</title>
        <authorList>
            <person name="Patil P.P."/>
            <person name="Midha S."/>
            <person name="Patil P.B."/>
        </authorList>
    </citation>
    <scope>NUCLEOTIDE SEQUENCE [LARGE SCALE GENOMIC DNA]</scope>
    <source>
        <strain evidence="4 5">DSM 12575</strain>
    </source>
</reference>
<sequence length="151" mass="16349">MSLNNCRSFSMPTNSGLPPSITVSSRDMARLEAMLDSPALSRHPAAVALSQELERAQVLSPEDIPAGIVTMHSRVDCVDELHNEEHSLTLVYPHEADFDKGRVSVLAPVGSALLGLSVGQTIDWTAPGGRQLRLRVTAVHYQPEAAGDFHR</sequence>
<feature type="domain" description="Transcription elongation factor GreA/GreB C-terminal" evidence="2">
    <location>
        <begin position="65"/>
        <end position="141"/>
    </location>
</feature>